<feature type="domain" description="AMP-dependent synthetase/ligase" evidence="5">
    <location>
        <begin position="40"/>
        <end position="414"/>
    </location>
</feature>
<keyword evidence="4" id="KW-0472">Membrane</keyword>
<keyword evidence="4" id="KW-0812">Transmembrane</keyword>
<dbReference type="SUPFAM" id="SSF56801">
    <property type="entry name" value="Acetyl-CoA synthetase-like"/>
    <property type="match status" value="1"/>
</dbReference>
<evidence type="ECO:0000313" key="7">
    <source>
        <dbReference type="Proteomes" id="UP000823615"/>
    </source>
</evidence>
<dbReference type="PANTHER" id="PTHR43272">
    <property type="entry name" value="LONG-CHAIN-FATTY-ACID--COA LIGASE"/>
    <property type="match status" value="1"/>
</dbReference>
<dbReference type="GO" id="GO:0004467">
    <property type="term" value="F:long-chain fatty acid-CoA ligase activity"/>
    <property type="evidence" value="ECO:0007669"/>
    <property type="project" value="UniProtKB-EC"/>
</dbReference>
<evidence type="ECO:0000313" key="6">
    <source>
        <dbReference type="EMBL" id="MBO8435902.1"/>
    </source>
</evidence>
<keyword evidence="4" id="KW-1133">Transmembrane helix</keyword>
<reference evidence="6" key="2">
    <citation type="journal article" date="2021" name="PeerJ">
        <title>Extensive microbial diversity within the chicken gut microbiome revealed by metagenomics and culture.</title>
        <authorList>
            <person name="Gilroy R."/>
            <person name="Ravi A."/>
            <person name="Getino M."/>
            <person name="Pursley I."/>
            <person name="Horton D.L."/>
            <person name="Alikhan N.F."/>
            <person name="Baker D."/>
            <person name="Gharbi K."/>
            <person name="Hall N."/>
            <person name="Watson M."/>
            <person name="Adriaenssens E.M."/>
            <person name="Foster-Nyarko E."/>
            <person name="Jarju S."/>
            <person name="Secka A."/>
            <person name="Antonio M."/>
            <person name="Oren A."/>
            <person name="Chaudhuri R.R."/>
            <person name="La Ragione R."/>
            <person name="Hildebrand F."/>
            <person name="Pallen M.J."/>
        </authorList>
    </citation>
    <scope>NUCLEOTIDE SEQUENCE</scope>
    <source>
        <strain evidence="6">7293</strain>
    </source>
</reference>
<keyword evidence="1" id="KW-0547">Nucleotide-binding</keyword>
<dbReference type="AlphaFoldDB" id="A0A9D9DX76"/>
<dbReference type="Gene3D" id="3.30.300.30">
    <property type="match status" value="1"/>
</dbReference>
<evidence type="ECO:0000256" key="2">
    <source>
        <dbReference type="ARBA" id="ARBA00022840"/>
    </source>
</evidence>
<proteinExistence type="predicted"/>
<name>A0A9D9DX76_9SPIO</name>
<dbReference type="Proteomes" id="UP000823615">
    <property type="component" value="Unassembled WGS sequence"/>
</dbReference>
<comment type="caution">
    <text evidence="6">The sequence shown here is derived from an EMBL/GenBank/DDBJ whole genome shotgun (WGS) entry which is preliminary data.</text>
</comment>
<sequence length="568" mass="63166">MKTVGYREGVWNFLDDYRGKEFEGEWPTVPQLFHISELRFPNNLCFQAFDPEEKYTYKEAANVIRAVARKLVADGFMPGDKIAVSGYNSCRWVIAYFAVLWMGGIIVPLDSSLKDLEMEHFITFGSVKGIFLTDERIGSIDKDGRLGLKKYNLGKIEEMDGPEVPFPVRNGEDIAAILFTSGTTGIPKGVMLTHNNLVTDCLQIHTVLDMRPTDVSYAILPLHHSYTMMAVVYLTFSTGGAVVFGRKLAMSHIFRELREGKVTIFMSVPMLYNKIIAALMDGVKKKGVIVYGIVKCLMKLSGAVKHVTGKNFGKNFFGSLLQKISFENIRICISGGGPLPASTFRMFNELGIDFVQGYGLTEASPVTHVNPIEAFRVESVGKRFPAEEVKIVNPDSDGNGVIFIKGPMVMKGYYNNPEATREVLSSDGWLNTGDVGHQDDDGYLYLTGRAKNVIVTEGGKNVFPEEVEDPFQLYNDIDQVCVIGYMADKALKKEGIRIIIVPSQSYMDSVGNDKAVIEKHMNDIVDTVNRGAASHKRITKVTVSYSPLPMTSTKKVKRSDVIELFKEV</sequence>
<dbReference type="EMBL" id="JADIMT010000038">
    <property type="protein sequence ID" value="MBO8435902.1"/>
    <property type="molecule type" value="Genomic_DNA"/>
</dbReference>
<evidence type="ECO:0000256" key="3">
    <source>
        <dbReference type="ARBA" id="ARBA00024484"/>
    </source>
</evidence>
<evidence type="ECO:0000256" key="4">
    <source>
        <dbReference type="SAM" id="Phobius"/>
    </source>
</evidence>
<dbReference type="GO" id="GO:0005524">
    <property type="term" value="F:ATP binding"/>
    <property type="evidence" value="ECO:0007669"/>
    <property type="project" value="UniProtKB-KW"/>
</dbReference>
<reference evidence="6" key="1">
    <citation type="submission" date="2020-10" db="EMBL/GenBank/DDBJ databases">
        <authorList>
            <person name="Gilroy R."/>
        </authorList>
    </citation>
    <scope>NUCLEOTIDE SEQUENCE</scope>
    <source>
        <strain evidence="6">7293</strain>
    </source>
</reference>
<feature type="transmembrane region" description="Helical" evidence="4">
    <location>
        <begin position="90"/>
        <end position="109"/>
    </location>
</feature>
<gene>
    <name evidence="6" type="ORF">IAA97_02865</name>
</gene>
<dbReference type="InterPro" id="IPR000873">
    <property type="entry name" value="AMP-dep_synth/lig_dom"/>
</dbReference>
<dbReference type="Gene3D" id="3.40.50.12780">
    <property type="entry name" value="N-terminal domain of ligase-like"/>
    <property type="match status" value="1"/>
</dbReference>
<dbReference type="Pfam" id="PF00501">
    <property type="entry name" value="AMP-binding"/>
    <property type="match status" value="1"/>
</dbReference>
<evidence type="ECO:0000259" key="5">
    <source>
        <dbReference type="Pfam" id="PF00501"/>
    </source>
</evidence>
<keyword evidence="2" id="KW-0067">ATP-binding</keyword>
<dbReference type="InterPro" id="IPR042099">
    <property type="entry name" value="ANL_N_sf"/>
</dbReference>
<comment type="catalytic activity">
    <reaction evidence="3">
        <text>a long-chain fatty acid + ATP + CoA = a long-chain fatty acyl-CoA + AMP + diphosphate</text>
        <dbReference type="Rhea" id="RHEA:15421"/>
        <dbReference type="ChEBI" id="CHEBI:30616"/>
        <dbReference type="ChEBI" id="CHEBI:33019"/>
        <dbReference type="ChEBI" id="CHEBI:57287"/>
        <dbReference type="ChEBI" id="CHEBI:57560"/>
        <dbReference type="ChEBI" id="CHEBI:83139"/>
        <dbReference type="ChEBI" id="CHEBI:456215"/>
        <dbReference type="EC" id="6.2.1.3"/>
    </reaction>
    <physiologicalReaction direction="left-to-right" evidence="3">
        <dbReference type="Rhea" id="RHEA:15422"/>
    </physiologicalReaction>
</comment>
<dbReference type="InterPro" id="IPR020845">
    <property type="entry name" value="AMP-binding_CS"/>
</dbReference>
<dbReference type="InterPro" id="IPR045851">
    <property type="entry name" value="AMP-bd_C_sf"/>
</dbReference>
<dbReference type="Pfam" id="PF23562">
    <property type="entry name" value="AMP-binding_C_3"/>
    <property type="match status" value="1"/>
</dbReference>
<dbReference type="PROSITE" id="PS00455">
    <property type="entry name" value="AMP_BINDING"/>
    <property type="match status" value="1"/>
</dbReference>
<evidence type="ECO:0000256" key="1">
    <source>
        <dbReference type="ARBA" id="ARBA00022741"/>
    </source>
</evidence>
<dbReference type="GO" id="GO:0016020">
    <property type="term" value="C:membrane"/>
    <property type="evidence" value="ECO:0007669"/>
    <property type="project" value="TreeGrafter"/>
</dbReference>
<protein>
    <submittedName>
        <fullName evidence="6">AMP-binding protein</fullName>
    </submittedName>
</protein>
<accession>A0A9D9DX76</accession>
<organism evidence="6 7">
    <name type="scientific">Candidatus Ornithospirochaeta stercoripullorum</name>
    <dbReference type="NCBI Taxonomy" id="2840899"/>
    <lineage>
        <taxon>Bacteria</taxon>
        <taxon>Pseudomonadati</taxon>
        <taxon>Spirochaetota</taxon>
        <taxon>Spirochaetia</taxon>
        <taxon>Spirochaetales</taxon>
        <taxon>Spirochaetaceae</taxon>
        <taxon>Spirochaetaceae incertae sedis</taxon>
        <taxon>Candidatus Ornithospirochaeta</taxon>
    </lineage>
</organism>
<dbReference type="PANTHER" id="PTHR43272:SF33">
    <property type="entry name" value="AMP-BINDING DOMAIN-CONTAINING PROTEIN-RELATED"/>
    <property type="match status" value="1"/>
</dbReference>